<sequence length="290" mass="30896">MEKAQRLPQYVLSSKHVLLETDRMTTTSSDGRRQDGHILRELGFETSRVGDEIHGSAAVVPEMFVPGTSSVRASILATWTDVVAGYLVLEFLAPRVPVTLDLDIHVHEPLRELERISAVGRLVKKGRSVAVIDVDLTGSDGRSLAVGVASFMAAPDPSVLMPPELTDAMDLPVALPHQRLSVPFARRARCEVPRPGVARLPRSEDALNAAQTVNGGLIALAVEEAALSLSPGATLSLLALRYLRPVRIGPAVATATAQAGLGRVEVRDAGDGDRLSVYATTRTFPAQPPG</sequence>
<dbReference type="SUPFAM" id="SSF54637">
    <property type="entry name" value="Thioesterase/thiol ester dehydrase-isomerase"/>
    <property type="match status" value="2"/>
</dbReference>
<evidence type="ECO:0000313" key="3">
    <source>
        <dbReference type="Proteomes" id="UP000198802"/>
    </source>
</evidence>
<gene>
    <name evidence="2" type="ORF">Ga0074812_107140</name>
</gene>
<reference evidence="3" key="1">
    <citation type="submission" date="2015-11" db="EMBL/GenBank/DDBJ databases">
        <authorList>
            <person name="Varghese N."/>
        </authorList>
    </citation>
    <scope>NUCLEOTIDE SEQUENCE [LARGE SCALE GENOMIC DNA]</scope>
    <source>
        <strain evidence="3">DSM 45899</strain>
    </source>
</reference>
<organism evidence="2 3">
    <name type="scientific">Parafrankia irregularis</name>
    <dbReference type="NCBI Taxonomy" id="795642"/>
    <lineage>
        <taxon>Bacteria</taxon>
        <taxon>Bacillati</taxon>
        <taxon>Actinomycetota</taxon>
        <taxon>Actinomycetes</taxon>
        <taxon>Frankiales</taxon>
        <taxon>Frankiaceae</taxon>
        <taxon>Parafrankia</taxon>
    </lineage>
</organism>
<name>A0A0S4QL19_9ACTN</name>
<dbReference type="Proteomes" id="UP000198802">
    <property type="component" value="Unassembled WGS sequence"/>
</dbReference>
<dbReference type="Pfam" id="PF03061">
    <property type="entry name" value="4HBT"/>
    <property type="match status" value="1"/>
</dbReference>
<evidence type="ECO:0000313" key="2">
    <source>
        <dbReference type="EMBL" id="CUU56256.1"/>
    </source>
</evidence>
<keyword evidence="3" id="KW-1185">Reference proteome</keyword>
<dbReference type="CDD" id="cd03443">
    <property type="entry name" value="PaaI_thioesterase"/>
    <property type="match status" value="1"/>
</dbReference>
<proteinExistence type="predicted"/>
<feature type="domain" description="Thioesterase" evidence="1">
    <location>
        <begin position="76"/>
        <end position="143"/>
    </location>
</feature>
<dbReference type="Gene3D" id="3.10.129.10">
    <property type="entry name" value="Hotdog Thioesterase"/>
    <property type="match status" value="2"/>
</dbReference>
<dbReference type="InterPro" id="IPR006683">
    <property type="entry name" value="Thioestr_dom"/>
</dbReference>
<dbReference type="EMBL" id="FAOZ01000007">
    <property type="protein sequence ID" value="CUU56256.1"/>
    <property type="molecule type" value="Genomic_DNA"/>
</dbReference>
<dbReference type="InterPro" id="IPR029069">
    <property type="entry name" value="HotDog_dom_sf"/>
</dbReference>
<dbReference type="AlphaFoldDB" id="A0A0S4QL19"/>
<protein>
    <submittedName>
        <fullName evidence="2">Acyl-coenzyme A thioesterase PaaI, contains HGG motif</fullName>
    </submittedName>
</protein>
<evidence type="ECO:0000259" key="1">
    <source>
        <dbReference type="Pfam" id="PF03061"/>
    </source>
</evidence>
<accession>A0A0S4QL19</accession>